<dbReference type="Gene3D" id="1.25.40.10">
    <property type="entry name" value="Tetratricopeptide repeat domain"/>
    <property type="match status" value="1"/>
</dbReference>
<proteinExistence type="predicted"/>
<sequence>MFSIVRFAFIIGVMLFTASYAASSKGLDTSWDMRYIDLSKAHREGRYDEAIQIADELIAVLKANSLLSSERMSSVMTKLGRIKSDQALYAEAHPHFIQALELSEKIFGVNSRDYEYSLMDVAGNHADQRQFEKAEEIYLQLLTLKEAKKDKQLSDIQVPLQALAHIYYEQGRLDDAERHILRALESSKADVMGVKFDGSAHAWQSLGAIDAARGKNKDAIAWHEKALKVLDKEFADSKKKWETAGNANYARLIACHERLAKLHGAIHNTKEAKKHEKRANQLKAEQPGEPMQLPEPWRQGVLPLR</sequence>
<accession>A0A4R6UMU7</accession>
<dbReference type="SUPFAM" id="SSF48452">
    <property type="entry name" value="TPR-like"/>
    <property type="match status" value="2"/>
</dbReference>
<keyword evidence="6" id="KW-1185">Reference proteome</keyword>
<protein>
    <submittedName>
        <fullName evidence="5">Tetratricopeptide repeat protein</fullName>
    </submittedName>
</protein>
<evidence type="ECO:0000256" key="3">
    <source>
        <dbReference type="SAM" id="MobiDB-lite"/>
    </source>
</evidence>
<dbReference type="InterPro" id="IPR019734">
    <property type="entry name" value="TPR_rpt"/>
</dbReference>
<keyword evidence="2" id="KW-0802">TPR repeat</keyword>
<dbReference type="EMBL" id="SNYM01000008">
    <property type="protein sequence ID" value="TDQ48092.1"/>
    <property type="molecule type" value="Genomic_DNA"/>
</dbReference>
<dbReference type="Proteomes" id="UP000295375">
    <property type="component" value="Unassembled WGS sequence"/>
</dbReference>
<name>A0A4R6UMU7_9GAMM</name>
<evidence type="ECO:0000256" key="2">
    <source>
        <dbReference type="ARBA" id="ARBA00022803"/>
    </source>
</evidence>
<dbReference type="Pfam" id="PF13424">
    <property type="entry name" value="TPR_12"/>
    <property type="match status" value="2"/>
</dbReference>
<dbReference type="RefSeq" id="WP_133590544.1">
    <property type="nucleotide sequence ID" value="NZ_CP037953.1"/>
</dbReference>
<dbReference type="InterPro" id="IPR011990">
    <property type="entry name" value="TPR-like_helical_dom_sf"/>
</dbReference>
<feature type="signal peptide" evidence="4">
    <location>
        <begin position="1"/>
        <end position="21"/>
    </location>
</feature>
<reference evidence="5 6" key="1">
    <citation type="submission" date="2019-03" db="EMBL/GenBank/DDBJ databases">
        <title>Genomic Encyclopedia of Type Strains, Phase IV (KMG-IV): sequencing the most valuable type-strain genomes for metagenomic binning, comparative biology and taxonomic classification.</title>
        <authorList>
            <person name="Goeker M."/>
        </authorList>
    </citation>
    <scope>NUCLEOTIDE SEQUENCE [LARGE SCALE GENOMIC DNA]</scope>
    <source>
        <strain evidence="5 6">DSM 103792</strain>
    </source>
</reference>
<evidence type="ECO:0000313" key="6">
    <source>
        <dbReference type="Proteomes" id="UP000295375"/>
    </source>
</evidence>
<keyword evidence="1" id="KW-0677">Repeat</keyword>
<dbReference type="AlphaFoldDB" id="A0A4R6UMU7"/>
<organism evidence="5 6">
    <name type="scientific">Permianibacter aggregans</name>
    <dbReference type="NCBI Taxonomy" id="1510150"/>
    <lineage>
        <taxon>Bacteria</taxon>
        <taxon>Pseudomonadati</taxon>
        <taxon>Pseudomonadota</taxon>
        <taxon>Gammaproteobacteria</taxon>
        <taxon>Pseudomonadales</taxon>
        <taxon>Pseudomonadaceae</taxon>
        <taxon>Permianibacter</taxon>
    </lineage>
</organism>
<feature type="chain" id="PRO_5020496828" evidence="4">
    <location>
        <begin position="22"/>
        <end position="305"/>
    </location>
</feature>
<comment type="caution">
    <text evidence="5">The sequence shown here is derived from an EMBL/GenBank/DDBJ whole genome shotgun (WGS) entry which is preliminary data.</text>
</comment>
<dbReference type="SMART" id="SM00028">
    <property type="entry name" value="TPR"/>
    <property type="match status" value="3"/>
</dbReference>
<feature type="region of interest" description="Disordered" evidence="3">
    <location>
        <begin position="269"/>
        <end position="305"/>
    </location>
</feature>
<dbReference type="PANTHER" id="PTHR45641">
    <property type="entry name" value="TETRATRICOPEPTIDE REPEAT PROTEIN (AFU_ORTHOLOGUE AFUA_6G03870)"/>
    <property type="match status" value="1"/>
</dbReference>
<evidence type="ECO:0000256" key="4">
    <source>
        <dbReference type="SAM" id="SignalP"/>
    </source>
</evidence>
<gene>
    <name evidence="5" type="ORF">EV696_10872</name>
</gene>
<dbReference type="OrthoDB" id="8591320at2"/>
<keyword evidence="4" id="KW-0732">Signal</keyword>
<evidence type="ECO:0000313" key="5">
    <source>
        <dbReference type="EMBL" id="TDQ48092.1"/>
    </source>
</evidence>
<dbReference type="PANTHER" id="PTHR45641:SF19">
    <property type="entry name" value="NEPHROCYSTIN-3"/>
    <property type="match status" value="1"/>
</dbReference>
<evidence type="ECO:0000256" key="1">
    <source>
        <dbReference type="ARBA" id="ARBA00022737"/>
    </source>
</evidence>